<dbReference type="SUPFAM" id="SSF49899">
    <property type="entry name" value="Concanavalin A-like lectins/glucanases"/>
    <property type="match status" value="1"/>
</dbReference>
<dbReference type="GO" id="GO:0016020">
    <property type="term" value="C:membrane"/>
    <property type="evidence" value="ECO:0007669"/>
    <property type="project" value="InterPro"/>
</dbReference>
<dbReference type="PANTHER" id="PTHR23282">
    <property type="entry name" value="APICAL ENDOSOMAL GLYCOPROTEIN PRECURSOR"/>
    <property type="match status" value="1"/>
</dbReference>
<reference evidence="2" key="1">
    <citation type="journal article" date="2019" name="bioRxiv">
        <title>The Genome of the Zebra Mussel, Dreissena polymorpha: A Resource for Invasive Species Research.</title>
        <authorList>
            <person name="McCartney M.A."/>
            <person name="Auch B."/>
            <person name="Kono T."/>
            <person name="Mallez S."/>
            <person name="Zhang Y."/>
            <person name="Obille A."/>
            <person name="Becker A."/>
            <person name="Abrahante J.E."/>
            <person name="Garbe J."/>
            <person name="Badalamenti J.P."/>
            <person name="Herman A."/>
            <person name="Mangelson H."/>
            <person name="Liachko I."/>
            <person name="Sullivan S."/>
            <person name="Sone E.D."/>
            <person name="Koren S."/>
            <person name="Silverstein K.A.T."/>
            <person name="Beckman K.B."/>
            <person name="Gohl D.M."/>
        </authorList>
    </citation>
    <scope>NUCLEOTIDE SEQUENCE</scope>
    <source>
        <strain evidence="2">Duluth1</strain>
        <tissue evidence="2">Whole animal</tissue>
    </source>
</reference>
<dbReference type="InterPro" id="IPR000998">
    <property type="entry name" value="MAM_dom"/>
</dbReference>
<sequence length="58" mass="6619">MYYHMFGPTIGSLNVYTKNSALGQLKQVWQRSGNVGDFFERVDIQIFESQSFQVGIEG</sequence>
<feature type="domain" description="MAM" evidence="1">
    <location>
        <begin position="1"/>
        <end position="58"/>
    </location>
</feature>
<evidence type="ECO:0000313" key="2">
    <source>
        <dbReference type="EMBL" id="KAH3887711.1"/>
    </source>
</evidence>
<keyword evidence="3" id="KW-1185">Reference proteome</keyword>
<name>A0A9D4N4L0_DREPO</name>
<accession>A0A9D4N4L0</accession>
<comment type="caution">
    <text evidence="2">The sequence shown here is derived from an EMBL/GenBank/DDBJ whole genome shotgun (WGS) entry which is preliminary data.</text>
</comment>
<protein>
    <recommendedName>
        <fullName evidence="1">MAM domain-containing protein</fullName>
    </recommendedName>
</protein>
<reference evidence="2" key="2">
    <citation type="submission" date="2020-11" db="EMBL/GenBank/DDBJ databases">
        <authorList>
            <person name="McCartney M.A."/>
            <person name="Auch B."/>
            <person name="Kono T."/>
            <person name="Mallez S."/>
            <person name="Becker A."/>
            <person name="Gohl D.M."/>
            <person name="Silverstein K.A.T."/>
            <person name="Koren S."/>
            <person name="Bechman K.B."/>
            <person name="Herman A."/>
            <person name="Abrahante J.E."/>
            <person name="Garbe J."/>
        </authorList>
    </citation>
    <scope>NUCLEOTIDE SEQUENCE</scope>
    <source>
        <strain evidence="2">Duluth1</strain>
        <tissue evidence="2">Whole animal</tissue>
    </source>
</reference>
<gene>
    <name evidence="2" type="ORF">DPMN_011730</name>
</gene>
<proteinExistence type="predicted"/>
<evidence type="ECO:0000313" key="3">
    <source>
        <dbReference type="Proteomes" id="UP000828390"/>
    </source>
</evidence>
<dbReference type="InterPro" id="IPR051560">
    <property type="entry name" value="MAM_domain-containing"/>
</dbReference>
<dbReference type="PANTHER" id="PTHR23282:SF142">
    <property type="entry name" value="MAM DOMAIN-CONTAINING PROTEIN"/>
    <property type="match status" value="1"/>
</dbReference>
<dbReference type="AlphaFoldDB" id="A0A9D4N4L0"/>
<dbReference type="Pfam" id="PF00629">
    <property type="entry name" value="MAM"/>
    <property type="match status" value="1"/>
</dbReference>
<organism evidence="2 3">
    <name type="scientific">Dreissena polymorpha</name>
    <name type="common">Zebra mussel</name>
    <name type="synonym">Mytilus polymorpha</name>
    <dbReference type="NCBI Taxonomy" id="45954"/>
    <lineage>
        <taxon>Eukaryota</taxon>
        <taxon>Metazoa</taxon>
        <taxon>Spiralia</taxon>
        <taxon>Lophotrochozoa</taxon>
        <taxon>Mollusca</taxon>
        <taxon>Bivalvia</taxon>
        <taxon>Autobranchia</taxon>
        <taxon>Heteroconchia</taxon>
        <taxon>Euheterodonta</taxon>
        <taxon>Imparidentia</taxon>
        <taxon>Neoheterodontei</taxon>
        <taxon>Myida</taxon>
        <taxon>Dreissenoidea</taxon>
        <taxon>Dreissenidae</taxon>
        <taxon>Dreissena</taxon>
    </lineage>
</organism>
<dbReference type="EMBL" id="JAIWYP010000001">
    <property type="protein sequence ID" value="KAH3887711.1"/>
    <property type="molecule type" value="Genomic_DNA"/>
</dbReference>
<dbReference type="Gene3D" id="2.60.120.200">
    <property type="match status" value="1"/>
</dbReference>
<dbReference type="InterPro" id="IPR013320">
    <property type="entry name" value="ConA-like_dom_sf"/>
</dbReference>
<dbReference type="Proteomes" id="UP000828390">
    <property type="component" value="Unassembled WGS sequence"/>
</dbReference>
<evidence type="ECO:0000259" key="1">
    <source>
        <dbReference type="Pfam" id="PF00629"/>
    </source>
</evidence>